<name>A0AAD8N6S5_9APIA</name>
<dbReference type="EMBL" id="JAUIZM010000002">
    <property type="protein sequence ID" value="KAK1397921.1"/>
    <property type="molecule type" value="Genomic_DNA"/>
</dbReference>
<dbReference type="NCBIfam" id="TIGR01557">
    <property type="entry name" value="myb_SHAQKYF"/>
    <property type="match status" value="1"/>
</dbReference>
<dbReference type="Pfam" id="PF00249">
    <property type="entry name" value="Myb_DNA-binding"/>
    <property type="match status" value="1"/>
</dbReference>
<dbReference type="AlphaFoldDB" id="A0AAD8N6S5"/>
<dbReference type="Pfam" id="PF14379">
    <property type="entry name" value="Myb_CC_LHEQLE"/>
    <property type="match status" value="1"/>
</dbReference>
<dbReference type="Gene3D" id="1.10.10.60">
    <property type="entry name" value="Homeodomain-like"/>
    <property type="match status" value="1"/>
</dbReference>
<evidence type="ECO:0000256" key="7">
    <source>
        <dbReference type="SAM" id="MobiDB-lite"/>
    </source>
</evidence>
<dbReference type="GO" id="GO:0003700">
    <property type="term" value="F:DNA-binding transcription factor activity"/>
    <property type="evidence" value="ECO:0007669"/>
    <property type="project" value="InterPro"/>
</dbReference>
<evidence type="ECO:0000256" key="4">
    <source>
        <dbReference type="ARBA" id="ARBA00023054"/>
    </source>
</evidence>
<evidence type="ECO:0000313" key="10">
    <source>
        <dbReference type="Proteomes" id="UP001237642"/>
    </source>
</evidence>
<dbReference type="PANTHER" id="PTHR31499:SF80">
    <property type="entry name" value="HTH MYB-TYPE DOMAIN-CONTAINING PROTEIN"/>
    <property type="match status" value="1"/>
</dbReference>
<dbReference type="Proteomes" id="UP001237642">
    <property type="component" value="Unassembled WGS sequence"/>
</dbReference>
<evidence type="ECO:0000256" key="3">
    <source>
        <dbReference type="ARBA" id="ARBA00023015"/>
    </source>
</evidence>
<feature type="region of interest" description="Disordered" evidence="7">
    <location>
        <begin position="245"/>
        <end position="265"/>
    </location>
</feature>
<feature type="region of interest" description="Disordered" evidence="7">
    <location>
        <begin position="83"/>
        <end position="112"/>
    </location>
</feature>
<dbReference type="GO" id="GO:0005634">
    <property type="term" value="C:nucleus"/>
    <property type="evidence" value="ECO:0007669"/>
    <property type="project" value="UniProtKB-SubCell"/>
</dbReference>
<evidence type="ECO:0000256" key="2">
    <source>
        <dbReference type="ARBA" id="ARBA00006783"/>
    </source>
</evidence>
<dbReference type="PANTHER" id="PTHR31499">
    <property type="entry name" value="MYB FAMILY TRANSCRIPTION FACTOR PHL11"/>
    <property type="match status" value="1"/>
</dbReference>
<reference evidence="9" key="2">
    <citation type="submission" date="2023-05" db="EMBL/GenBank/DDBJ databases">
        <authorList>
            <person name="Schelkunov M.I."/>
        </authorList>
    </citation>
    <scope>NUCLEOTIDE SEQUENCE</scope>
    <source>
        <strain evidence="9">Hsosn_3</strain>
        <tissue evidence="9">Leaf</tissue>
    </source>
</reference>
<evidence type="ECO:0000259" key="8">
    <source>
        <dbReference type="PROSITE" id="PS51294"/>
    </source>
</evidence>
<sequence length="486" mass="52923">MEARPGLAFQRSGARTLNNHGASGALSSSFPVLSSPKLTDYQEVSAERVLGSNPTDVRPLFSSSSGAVGHIFSSSAGFSTDLQYSTSAPHEKHSRKSPFISQSSNPGATMPLHNCDSGVFKSTASSRYTTENNNDSWCTDSVRSYLDGPANSPGVNNQINDSNAVCVMPSEDFSKTSDWQDWADQLITDDEALASGWDNILVDTGGAGPEPQIPQQVSSTPMNCPVQQPQAHQHYQVNQQLPASSGENCTVATPSSSAGGSSTKSRMRWTPELHEAFVEAVNKLGGSERATPKGVLKQMKVEGLTIYHVKSHLQKYRTARYKPEPTEGSSERKLTPIEELSSLDLKTGIEITEALRLQMEVQKRLHEQLEIQRNLQLRIEEQGKQLQMMFEKQQKSGLNMVNASSSNVDKPEAILNSPAKSEPGTLHPEHQPAVDVPDNAIPESEGSSANIKKKQKEPEVEISKDLVSTVVDDSTEQPAKRLKVNE</sequence>
<evidence type="ECO:0000256" key="6">
    <source>
        <dbReference type="ARBA" id="ARBA00023242"/>
    </source>
</evidence>
<dbReference type="GO" id="GO:0003677">
    <property type="term" value="F:DNA binding"/>
    <property type="evidence" value="ECO:0007669"/>
    <property type="project" value="InterPro"/>
</dbReference>
<evidence type="ECO:0000256" key="5">
    <source>
        <dbReference type="ARBA" id="ARBA00023163"/>
    </source>
</evidence>
<dbReference type="PROSITE" id="PS51294">
    <property type="entry name" value="HTH_MYB"/>
    <property type="match status" value="1"/>
</dbReference>
<dbReference type="InterPro" id="IPR001005">
    <property type="entry name" value="SANT/Myb"/>
</dbReference>
<keyword evidence="6" id="KW-0539">Nucleus</keyword>
<reference evidence="9" key="1">
    <citation type="submission" date="2023-02" db="EMBL/GenBank/DDBJ databases">
        <title>Genome of toxic invasive species Heracleum sosnowskyi carries increased number of genes despite the absence of recent whole-genome duplications.</title>
        <authorList>
            <person name="Schelkunov M."/>
            <person name="Shtratnikova V."/>
            <person name="Makarenko M."/>
            <person name="Klepikova A."/>
            <person name="Omelchenko D."/>
            <person name="Novikova G."/>
            <person name="Obukhova E."/>
            <person name="Bogdanov V."/>
            <person name="Penin A."/>
            <person name="Logacheva M."/>
        </authorList>
    </citation>
    <scope>NUCLEOTIDE SEQUENCE</scope>
    <source>
        <strain evidence="9">Hsosn_3</strain>
        <tissue evidence="9">Leaf</tissue>
    </source>
</reference>
<comment type="subcellular location">
    <subcellularLocation>
        <location evidence="1">Nucleus</location>
    </subcellularLocation>
</comment>
<keyword evidence="3" id="KW-0805">Transcription regulation</keyword>
<keyword evidence="5" id="KW-0804">Transcription</keyword>
<dbReference type="SUPFAM" id="SSF46689">
    <property type="entry name" value="Homeodomain-like"/>
    <property type="match status" value="1"/>
</dbReference>
<keyword evidence="10" id="KW-1185">Reference proteome</keyword>
<dbReference type="InterPro" id="IPR046955">
    <property type="entry name" value="PHR1-like"/>
</dbReference>
<feature type="region of interest" description="Disordered" evidence="7">
    <location>
        <begin position="410"/>
        <end position="486"/>
    </location>
</feature>
<feature type="compositionally biased region" description="Low complexity" evidence="7">
    <location>
        <begin position="252"/>
        <end position="264"/>
    </location>
</feature>
<dbReference type="FunFam" id="1.10.10.60:FF:000002">
    <property type="entry name" value="Myb family transcription factor"/>
    <property type="match status" value="1"/>
</dbReference>
<keyword evidence="4" id="KW-0175">Coiled coil</keyword>
<dbReference type="InterPro" id="IPR009057">
    <property type="entry name" value="Homeodomain-like_sf"/>
</dbReference>
<dbReference type="InterPro" id="IPR017930">
    <property type="entry name" value="Myb_dom"/>
</dbReference>
<gene>
    <name evidence="9" type="ORF">POM88_007784</name>
</gene>
<accession>A0AAD8N6S5</accession>
<dbReference type="InterPro" id="IPR025756">
    <property type="entry name" value="Myb_CC_LHEQLE"/>
</dbReference>
<organism evidence="9 10">
    <name type="scientific">Heracleum sosnowskyi</name>
    <dbReference type="NCBI Taxonomy" id="360622"/>
    <lineage>
        <taxon>Eukaryota</taxon>
        <taxon>Viridiplantae</taxon>
        <taxon>Streptophyta</taxon>
        <taxon>Embryophyta</taxon>
        <taxon>Tracheophyta</taxon>
        <taxon>Spermatophyta</taxon>
        <taxon>Magnoliopsida</taxon>
        <taxon>eudicotyledons</taxon>
        <taxon>Gunneridae</taxon>
        <taxon>Pentapetalae</taxon>
        <taxon>asterids</taxon>
        <taxon>campanulids</taxon>
        <taxon>Apiales</taxon>
        <taxon>Apiaceae</taxon>
        <taxon>Apioideae</taxon>
        <taxon>apioid superclade</taxon>
        <taxon>Tordylieae</taxon>
        <taxon>Tordyliinae</taxon>
        <taxon>Heracleum</taxon>
    </lineage>
</organism>
<comment type="similarity">
    <text evidence="2">Belongs to the MYB-CC family.</text>
</comment>
<protein>
    <submittedName>
        <fullName evidence="9">Phosphate starvation response 1</fullName>
    </submittedName>
</protein>
<proteinExistence type="inferred from homology"/>
<evidence type="ECO:0000256" key="1">
    <source>
        <dbReference type="ARBA" id="ARBA00004123"/>
    </source>
</evidence>
<dbReference type="InterPro" id="IPR006447">
    <property type="entry name" value="Myb_dom_plants"/>
</dbReference>
<evidence type="ECO:0000313" key="9">
    <source>
        <dbReference type="EMBL" id="KAK1397921.1"/>
    </source>
</evidence>
<comment type="caution">
    <text evidence="9">The sequence shown here is derived from an EMBL/GenBank/DDBJ whole genome shotgun (WGS) entry which is preliminary data.</text>
</comment>
<feature type="domain" description="HTH myb-type" evidence="8">
    <location>
        <begin position="261"/>
        <end position="321"/>
    </location>
</feature>